<evidence type="ECO:0000313" key="1">
    <source>
        <dbReference type="EMBL" id="CCU77260.1"/>
    </source>
</evidence>
<dbReference type="eggNOG" id="ENOG502SDNM">
    <property type="taxonomic scope" value="Eukaryota"/>
</dbReference>
<organism evidence="1 2">
    <name type="scientific">Blumeria graminis f. sp. hordei (strain DH14)</name>
    <name type="common">Barley powdery mildew</name>
    <name type="synonym">Oidium monilioides f. sp. hordei</name>
    <dbReference type="NCBI Taxonomy" id="546991"/>
    <lineage>
        <taxon>Eukaryota</taxon>
        <taxon>Fungi</taxon>
        <taxon>Dikarya</taxon>
        <taxon>Ascomycota</taxon>
        <taxon>Pezizomycotina</taxon>
        <taxon>Leotiomycetes</taxon>
        <taxon>Erysiphales</taxon>
        <taxon>Erysiphaceae</taxon>
        <taxon>Blumeria</taxon>
        <taxon>Blumeria hordei</taxon>
    </lineage>
</organism>
<proteinExistence type="predicted"/>
<dbReference type="AlphaFoldDB" id="N1J9P9"/>
<protein>
    <recommendedName>
        <fullName evidence="3">DUF1763-domain-containing protein</fullName>
    </recommendedName>
</protein>
<keyword evidence="2" id="KW-1185">Reference proteome</keyword>
<evidence type="ECO:0008006" key="3">
    <source>
        <dbReference type="Google" id="ProtNLM"/>
    </source>
</evidence>
<comment type="caution">
    <text evidence="1">The sequence shown here is derived from an EMBL/GenBank/DDBJ whole genome shotgun (WGS) entry which is preliminary data.</text>
</comment>
<dbReference type="OrthoDB" id="4392610at2759"/>
<dbReference type="InParanoid" id="N1J9P9"/>
<dbReference type="STRING" id="546991.N1J9P9"/>
<dbReference type="Proteomes" id="UP000015441">
    <property type="component" value="Unassembled WGS sequence"/>
</dbReference>
<gene>
    <name evidence="1" type="ORF">BGHDH14_bgh02696</name>
</gene>
<reference evidence="1 2" key="1">
    <citation type="journal article" date="2010" name="Science">
        <title>Genome expansion and gene loss in powdery mildew fungi reveal tradeoffs in extreme parasitism.</title>
        <authorList>
            <person name="Spanu P.D."/>
            <person name="Abbott J.C."/>
            <person name="Amselem J."/>
            <person name="Burgis T.A."/>
            <person name="Soanes D.M."/>
            <person name="Stueber K."/>
            <person name="Ver Loren van Themaat E."/>
            <person name="Brown J.K.M."/>
            <person name="Butcher S.A."/>
            <person name="Gurr S.J."/>
            <person name="Lebrun M.-H."/>
            <person name="Ridout C.J."/>
            <person name="Schulze-Lefert P."/>
            <person name="Talbot N.J."/>
            <person name="Ahmadinejad N."/>
            <person name="Ametz C."/>
            <person name="Barton G.R."/>
            <person name="Benjdia M."/>
            <person name="Bidzinski P."/>
            <person name="Bindschedler L.V."/>
            <person name="Both M."/>
            <person name="Brewer M.T."/>
            <person name="Cadle-Davidson L."/>
            <person name="Cadle-Davidson M.M."/>
            <person name="Collemare J."/>
            <person name="Cramer R."/>
            <person name="Frenkel O."/>
            <person name="Godfrey D."/>
            <person name="Harriman J."/>
            <person name="Hoede C."/>
            <person name="King B.C."/>
            <person name="Klages S."/>
            <person name="Kleemann J."/>
            <person name="Knoll D."/>
            <person name="Koti P.S."/>
            <person name="Kreplak J."/>
            <person name="Lopez-Ruiz F.J."/>
            <person name="Lu X."/>
            <person name="Maekawa T."/>
            <person name="Mahanil S."/>
            <person name="Micali C."/>
            <person name="Milgroom M.G."/>
            <person name="Montana G."/>
            <person name="Noir S."/>
            <person name="O'Connell R.J."/>
            <person name="Oberhaensli S."/>
            <person name="Parlange F."/>
            <person name="Pedersen C."/>
            <person name="Quesneville H."/>
            <person name="Reinhardt R."/>
            <person name="Rott M."/>
            <person name="Sacristan S."/>
            <person name="Schmidt S.M."/>
            <person name="Schoen M."/>
            <person name="Skamnioti P."/>
            <person name="Sommer H."/>
            <person name="Stephens A."/>
            <person name="Takahara H."/>
            <person name="Thordal-Christensen H."/>
            <person name="Vigouroux M."/>
            <person name="Wessling R."/>
            <person name="Wicker T."/>
            <person name="Panstruga R."/>
        </authorList>
    </citation>
    <scope>NUCLEOTIDE SEQUENCE [LARGE SCALE GENOMIC DNA]</scope>
    <source>
        <strain evidence="1">DH14</strain>
    </source>
</reference>
<dbReference type="HOGENOM" id="CLU_139293_0_0_1"/>
<dbReference type="EMBL" id="CAUH01003468">
    <property type="protein sequence ID" value="CCU77260.1"/>
    <property type="molecule type" value="Genomic_DNA"/>
</dbReference>
<name>N1J9P9_BLUG1</name>
<accession>N1J9P9</accession>
<evidence type="ECO:0000313" key="2">
    <source>
        <dbReference type="Proteomes" id="UP000015441"/>
    </source>
</evidence>
<sequence>MKEIDNVALTHAYRHLYRAALRAVQYSKPARYLARDELRNAFRYEKSSNFDALKIERTIKFLDLAASYRGIEHFLVKNVLHTKYWAKKNAQHRPISKIKDGAKKQQFLNSTIHYDRTLEMLNKTLNICLR</sequence>